<dbReference type="InterPro" id="IPR013783">
    <property type="entry name" value="Ig-like_fold"/>
</dbReference>
<dbReference type="EMBL" id="JASNUO010000001">
    <property type="protein sequence ID" value="MDK4246531.1"/>
    <property type="molecule type" value="Genomic_DNA"/>
</dbReference>
<protein>
    <submittedName>
        <fullName evidence="3">SpaA isopeptide-forming pilin-related protein</fullName>
    </submittedName>
</protein>
<dbReference type="RefSeq" id="WP_284612393.1">
    <property type="nucleotide sequence ID" value="NZ_JASNUO010000001.1"/>
</dbReference>
<comment type="caution">
    <text evidence="3">The sequence shown here is derived from an EMBL/GenBank/DDBJ whole genome shotgun (WGS) entry which is preliminary data.</text>
</comment>
<feature type="compositionally biased region" description="Pro residues" evidence="1">
    <location>
        <begin position="172"/>
        <end position="207"/>
    </location>
</feature>
<gene>
    <name evidence="3" type="ORF">QPX34_00640</name>
</gene>
<dbReference type="Gene3D" id="2.60.40.10">
    <property type="entry name" value="Immunoglobulins"/>
    <property type="match status" value="1"/>
</dbReference>
<keyword evidence="2" id="KW-0472">Membrane</keyword>
<evidence type="ECO:0000256" key="2">
    <source>
        <dbReference type="SAM" id="Phobius"/>
    </source>
</evidence>
<proteinExistence type="predicted"/>
<dbReference type="Proteomes" id="UP001239414">
    <property type="component" value="Unassembled WGS sequence"/>
</dbReference>
<feature type="region of interest" description="Disordered" evidence="1">
    <location>
        <begin position="164"/>
        <end position="235"/>
    </location>
</feature>
<sequence>MTLTAPAAPADAKVISGYATASTQVDPSSIGQELNSLTISLPTGNPFDEVKEGELPPGALSGYTFELAQVAGLDIRTHQGYTDALNLTPQKARDLGFTEVKRKETSDDSGKVRFDNLPAGAYLIEITPPQRSGEKHKDIQPMIVVLPATDKEGSWLHDLKVVAKTDDGGGDVPPPTDIPDPRPTPTPTPSKPSPTPPPEDTTPPGPGPDGSETTETTPADTPPEGPEKPKPSQLARTGASVLGLLALAAGLIAAGMLLIRRNNKGDQ</sequence>
<organism evidence="3 4">
    <name type="scientific">Corynebacterium accolens</name>
    <dbReference type="NCBI Taxonomy" id="38284"/>
    <lineage>
        <taxon>Bacteria</taxon>
        <taxon>Bacillati</taxon>
        <taxon>Actinomycetota</taxon>
        <taxon>Actinomycetes</taxon>
        <taxon>Mycobacteriales</taxon>
        <taxon>Corynebacteriaceae</taxon>
        <taxon>Corynebacterium</taxon>
    </lineage>
</organism>
<dbReference type="PRINTS" id="PR01217">
    <property type="entry name" value="PRICHEXTENSN"/>
</dbReference>
<evidence type="ECO:0000313" key="3">
    <source>
        <dbReference type="EMBL" id="MDK4246531.1"/>
    </source>
</evidence>
<feature type="compositionally biased region" description="Low complexity" evidence="1">
    <location>
        <begin position="209"/>
        <end position="219"/>
    </location>
</feature>
<keyword evidence="4" id="KW-1185">Reference proteome</keyword>
<keyword evidence="2" id="KW-0812">Transmembrane</keyword>
<accession>A0ABT7FMX5</accession>
<feature type="transmembrane region" description="Helical" evidence="2">
    <location>
        <begin position="238"/>
        <end position="259"/>
    </location>
</feature>
<reference evidence="3 4" key="1">
    <citation type="submission" date="2023-05" db="EMBL/GenBank/DDBJ databases">
        <title>Metabolic capabilities are highly conserved among human nasal-associated Corynebacterium species in pangenomic analyses.</title>
        <authorList>
            <person name="Tran T.H."/>
            <person name="Roberts A.Q."/>
            <person name="Escapa I.F."/>
            <person name="Gao W."/>
            <person name="Conlan S."/>
            <person name="Kong H."/>
            <person name="Segre J.A."/>
            <person name="Kelly M.S."/>
            <person name="Lemon K.P."/>
        </authorList>
    </citation>
    <scope>NUCLEOTIDE SEQUENCE [LARGE SCALE GENOMIC DNA]</scope>
    <source>
        <strain evidence="3 4">KPL3802</strain>
    </source>
</reference>
<keyword evidence="2" id="KW-1133">Transmembrane helix</keyword>
<name>A0ABT7FMX5_9CORY</name>
<dbReference type="SUPFAM" id="SSF117074">
    <property type="entry name" value="Hypothetical protein PA1324"/>
    <property type="match status" value="1"/>
</dbReference>
<evidence type="ECO:0000256" key="1">
    <source>
        <dbReference type="SAM" id="MobiDB-lite"/>
    </source>
</evidence>
<evidence type="ECO:0000313" key="4">
    <source>
        <dbReference type="Proteomes" id="UP001239414"/>
    </source>
</evidence>